<proteinExistence type="predicted"/>
<dbReference type="InterPro" id="IPR026254">
    <property type="entry name" value="RNF31-like"/>
</dbReference>
<reference evidence="2" key="3">
    <citation type="submission" date="2025-09" db="UniProtKB">
        <authorList>
            <consortium name="Ensembl"/>
        </authorList>
    </citation>
    <scope>IDENTIFICATION</scope>
</reference>
<reference evidence="3" key="1">
    <citation type="submission" date="2020-03" db="EMBL/GenBank/DDBJ databases">
        <title>Evolution of repeat sequences and sex chromosomes of tilapia species revealed by chromosome-level genomes.</title>
        <authorList>
            <person name="Xu L."/>
            <person name="Tao W."/>
            <person name="Wang D."/>
            <person name="Zhou Q."/>
        </authorList>
    </citation>
    <scope>NUCLEOTIDE SEQUENCE [LARGE SCALE GENOMIC DNA]</scope>
    <source>
        <strain evidence="3">Israel</strain>
    </source>
</reference>
<gene>
    <name evidence="2" type="primary">RECK</name>
</gene>
<dbReference type="GO" id="GO:0061630">
    <property type="term" value="F:ubiquitin protein ligase activity"/>
    <property type="evidence" value="ECO:0007669"/>
    <property type="project" value="TreeGrafter"/>
</dbReference>
<dbReference type="PANTHER" id="PTHR16004">
    <property type="entry name" value="RING FINGER PROTEIN 31-RELATED"/>
    <property type="match status" value="1"/>
</dbReference>
<keyword evidence="3" id="KW-1185">Reference proteome</keyword>
<dbReference type="PANTHER" id="PTHR16004:SF5">
    <property type="entry name" value="E3 UBIQUITIN-PROTEIN LIGASE RNF31"/>
    <property type="match status" value="1"/>
</dbReference>
<protein>
    <recommendedName>
        <fullName evidence="1">PUB domain-containing protein</fullName>
    </recommendedName>
</protein>
<dbReference type="InterPro" id="IPR036339">
    <property type="entry name" value="PUB-like_dom_sf"/>
</dbReference>
<feature type="domain" description="PUB" evidence="1">
    <location>
        <begin position="72"/>
        <end position="145"/>
    </location>
</feature>
<dbReference type="Gene3D" id="1.20.58.2190">
    <property type="match status" value="1"/>
</dbReference>
<dbReference type="InterPro" id="IPR018997">
    <property type="entry name" value="PUB_domain"/>
</dbReference>
<sequence length="184" mass="20324">MASLSEQLQDVRSQAEVCLYSGGRVMDLRAGVVAMANLPLPPCSKYHHIAAETMVIENSFGSNRKETLGSLQRLSTALNILEKYGCNLTNPNRPKYWRTVKHNNPVFRATVDAIQGGRAVLCLYGYSNQQPDGLSFPDDVTDPDVGRVAAVTLEVMSLRMELEMLIKRTALFVEYFASQPTASP</sequence>
<name>A0AAZ1XPM4_OREAU</name>
<evidence type="ECO:0000313" key="2">
    <source>
        <dbReference type="Ensembl" id="ENSOABP00000069589.1"/>
    </source>
</evidence>
<dbReference type="Proteomes" id="UP000472276">
    <property type="component" value="Unassembled WGS sequence"/>
</dbReference>
<evidence type="ECO:0000259" key="1">
    <source>
        <dbReference type="Pfam" id="PF09409"/>
    </source>
</evidence>
<dbReference type="AlphaFoldDB" id="A0AAZ1XPM4"/>
<dbReference type="Ensembl" id="ENSOABT00000062381.1">
    <property type="protein sequence ID" value="ENSOABP00000069589.1"/>
    <property type="gene ID" value="ENSOABG00000016976.2"/>
</dbReference>
<dbReference type="GO" id="GO:0036435">
    <property type="term" value="F:K48-linked polyubiquitin modification-dependent protein binding"/>
    <property type="evidence" value="ECO:0007669"/>
    <property type="project" value="TreeGrafter"/>
</dbReference>
<evidence type="ECO:0000313" key="3">
    <source>
        <dbReference type="Proteomes" id="UP000472276"/>
    </source>
</evidence>
<reference evidence="2" key="2">
    <citation type="submission" date="2025-08" db="UniProtKB">
        <authorList>
            <consortium name="Ensembl"/>
        </authorList>
    </citation>
    <scope>IDENTIFICATION</scope>
</reference>
<dbReference type="GO" id="GO:0070530">
    <property type="term" value="F:K63-linked polyubiquitin modification-dependent protein binding"/>
    <property type="evidence" value="ECO:0007669"/>
    <property type="project" value="TreeGrafter"/>
</dbReference>
<organism evidence="2 3">
    <name type="scientific">Oreochromis aureus</name>
    <name type="common">Israeli tilapia</name>
    <name type="synonym">Chromis aureus</name>
    <dbReference type="NCBI Taxonomy" id="47969"/>
    <lineage>
        <taxon>Eukaryota</taxon>
        <taxon>Metazoa</taxon>
        <taxon>Chordata</taxon>
        <taxon>Craniata</taxon>
        <taxon>Vertebrata</taxon>
        <taxon>Euteleostomi</taxon>
        <taxon>Actinopterygii</taxon>
        <taxon>Neopterygii</taxon>
        <taxon>Teleostei</taxon>
        <taxon>Neoteleostei</taxon>
        <taxon>Acanthomorphata</taxon>
        <taxon>Ovalentaria</taxon>
        <taxon>Cichlomorphae</taxon>
        <taxon>Cichliformes</taxon>
        <taxon>Cichlidae</taxon>
        <taxon>African cichlids</taxon>
        <taxon>Pseudocrenilabrinae</taxon>
        <taxon>Oreochromini</taxon>
        <taxon>Oreochromis</taxon>
    </lineage>
</organism>
<dbReference type="Pfam" id="PF09409">
    <property type="entry name" value="PUB"/>
    <property type="match status" value="1"/>
</dbReference>
<dbReference type="GO" id="GO:1990450">
    <property type="term" value="F:linear polyubiquitin binding"/>
    <property type="evidence" value="ECO:0007669"/>
    <property type="project" value="TreeGrafter"/>
</dbReference>
<accession>A0AAZ1XPM4</accession>
<dbReference type="SUPFAM" id="SSF143503">
    <property type="entry name" value="PUG domain-like"/>
    <property type="match status" value="1"/>
</dbReference>
<dbReference type="GO" id="GO:0071797">
    <property type="term" value="C:LUBAC complex"/>
    <property type="evidence" value="ECO:0007669"/>
    <property type="project" value="InterPro"/>
</dbReference>
<dbReference type="GO" id="GO:0097039">
    <property type="term" value="P:protein linear polyubiquitination"/>
    <property type="evidence" value="ECO:0007669"/>
    <property type="project" value="TreeGrafter"/>
</dbReference>